<sequence>MSKIDSGRLVVTPHPLTLEGQTNTPADLKAGESLLSFLERHVPNLHACKYAVSINGCPIAPEQWAQEKPTHGSVISVRSVVEKQALQLVAIAALAYFTMGAGAAWIGTTFGVGSTVASVIGGAMFLGGSLLINKVLAPSIPNMGTVDVGRDPVFNIAPGSNSARQHEALPLLLGELQYAPDYASLPYTWYEGNEQIMGAIFNAGLNVDRFEGALLNGNTDLDVYQEVEVWTRGFAGMPEQAIPLFTNPDVTDGGELEGSGEWVTRTTSLDTTLIQCDFEIQLYGQGNKGMEGRELRLEGRYRQVGASEWSAISPVRLENRTVKPLRRTEAFSVDRGQYEVAWRNASGSTSNDAKTVRNVTWAQLKSIRPDNGDYVGQSRIGIKVKATGQLNGSLKEIKGRFVARAMPIWNGNAWVQATTANNGLSNPGAQILMLARGIYASDPEVAGGRRLVAGMGLPDDQIDIEGLKAFMLHCEANGLRHDALISDDRSNLDLLNQVARCGLASFGFFNGKWGVVWAWDNQPLDGVVNMATIKKSTFQVSYELASAADGIVYTYLNRETWEQDSIYVYAPGKTTMLNPVRLTGEGVTTAAHAAVMARYHLGQSLYQFKDIQYETDLEHLDYQRMSVLAISHDMTQWGFGGRLVAATQDEQGVVTLQLDSPVPDESVHGVGAAEPFIGLRIPGEPVYRVFRVVRPTAGALTLQLKDSWPADALLPGDGEDNPAHDTLWFYDFKPTPGARVRVAGMQMQAGLGGAQVAVVPESDEFWDYVLNGTYEPAGSDSELSRDETPVVHSLRVSEQQTVQGNTRFTQLTITFDVHGELASAEIWAGPEGHELVHVADTYTRQATFRIDVAGNWMVQVRPMGHSRAGPAAGIFYVTQVTDLPPWNYDSLVVTEVAGGLRRYAFEYLENDPPFDLAGAELRYVAGKHAAPNWDAMTPLGSGFHTATFESVLPQEGIWTFALRARNTSGQLSTTALVRSLSLGKNFDQVQTKDKTPPPAVTDLSAAAGLGTVIASWSAAAYETGHGHARTLIYAAKGATAAVSTAKLVAESHHGPVSFTAGLGETWRVWAKHESVDGVLSSKFAGPVNVTLGKIGDVDLAEDLDLAKRLVDGSVTAEKLADGALTESKFAQGVEPVKIIPDIGVLPTVKSTSSVLWKGSLYVWSTTSKKYEKAVAEVAPESLGPDKFQPGTEPVTTVPDAGQLPVVKVTTTVSWKGALYTWNTAAKKYEKAVADVAPQSIGPDKFLPGTEPVTVAPDNKPLPTLKSTSNISWKGKLYRWDGTKYVSSVDTEDLVGKITDQQIADISAAKLTGKITGTQVANNEIKTPHLAAGSVVAEKIAAGAVVASKLFVGANGSLIPNGAGEMGFEQAKLGWPPRFVVDEANAPEGFPWSYRSPAGETGTRDSTFSPIPVEPGAEYQITIWAMADRPNSRVYIEGRNQSGAHAFKNAKGDGGSNVYVLANRILPTSWTRFSTTVTISDGTTHLHRFRYYINHANGVERGAAQYFAGLTMVKRTTGELIVDGVITADKVAVNAISADSIQASAVTAGKIAAGSVAAEHVQAGAITASKVTISDFTNLITNSQLRDVDAWSLDTDVVRVPNPGNGAALGSFRIPGEITANRYARFKGVAVTPGASYLMSAYYRASGAAGRKLTPRFGVTWQDKDGASIRQDLINSSDVLFTTYAYREAVFTAPEGAVAAVCLYGRLATDQVNEGFIELPSFRAMAGGSLIVDGAISAAKVAANAISAEKIATNAVTTAKIAAGAVTADQIAANSIMAQKLVVSSPTNLIPDTYGWNSSANAASWRRAGFGINTNSGSIYLQHKRSVTLDTLFEIREGTKYLFSVELNCQTDASRQVFEVVKEDGSEFSPRRFLGSFSVSTGDYRLYSNMVEFETSERVQLKVFANDNRTATTGGYMWVRGPSLRPMAQGELIVDGAVTAEKVATNAVTSDKIAANAITAAKISAGAVGAEQVAANVITTKHLVVADRSNLHPDPTVSLGQDSALWSIPSWVTAIPAGTSTVGWGFSGGVLRATAANPGTVWNGPYLRVGNIELQGGQDYVLSFRHRRFNAGTSVFRTVVYFYDAKGEQITGSTAVLNHTTSSAVPQDVTLPVTTPAKAATMQIYYQQYPETSTSGFIVGDFSVRRAASAELVVDGAITADKLAAGSVVAGKLAANSVAASNVTAGAITADKLAADSVTAAKISAGSVNASKIAANAVTAEKLATNSVTAVKLAANSVTADKLAATSVTADKLATNSVTASKIGAGSVTADKLAAKSITADKMAIGSVTAVNGAIADAAITSAKIQDSAITRAKIGHAEIDTLRIAGNAVAIQLGVSADEGLHPVGDGRRVLAVNFYLPYPSEITIVVTIETNMESYGTSLSFAASSSLLVDGGLVHSFHALGSFRDDIGWHTKRTSIEGQAICRTQSLPAGSHSVVLDQVFLLRNAYTAHFAKAGLSVVCSMR</sequence>
<name>A0A2U2BGQ3_ALCFA</name>
<keyword evidence="2" id="KW-0472">Membrane</keyword>
<reference evidence="3 4" key="1">
    <citation type="submission" date="2018-05" db="EMBL/GenBank/DDBJ databases">
        <title>Genome Sequence of an Efficient Indole-Degrading Bacterium, Alcaligenes sp.YBY.</title>
        <authorList>
            <person name="Yang B."/>
        </authorList>
    </citation>
    <scope>NUCLEOTIDE SEQUENCE [LARGE SCALE GENOMIC DNA]</scope>
    <source>
        <strain evidence="3 4">YBY</strain>
    </source>
</reference>
<comment type="caution">
    <text evidence="3">The sequence shown here is derived from an EMBL/GenBank/DDBJ whole genome shotgun (WGS) entry which is preliminary data.</text>
</comment>
<dbReference type="RefSeq" id="WP_109089517.1">
    <property type="nucleotide sequence ID" value="NZ_QEXO01000004.1"/>
</dbReference>
<proteinExistence type="predicted"/>
<evidence type="ECO:0000313" key="3">
    <source>
        <dbReference type="EMBL" id="PWE13195.1"/>
    </source>
</evidence>
<evidence type="ECO:0000313" key="4">
    <source>
        <dbReference type="Proteomes" id="UP000245216"/>
    </source>
</evidence>
<gene>
    <name evidence="3" type="ORF">DF183_15310</name>
</gene>
<dbReference type="EMBL" id="QEXO01000004">
    <property type="protein sequence ID" value="PWE13195.1"/>
    <property type="molecule type" value="Genomic_DNA"/>
</dbReference>
<evidence type="ECO:0000256" key="1">
    <source>
        <dbReference type="SAM" id="MobiDB-lite"/>
    </source>
</evidence>
<dbReference type="Proteomes" id="UP000245216">
    <property type="component" value="Unassembled WGS sequence"/>
</dbReference>
<evidence type="ECO:0000256" key="2">
    <source>
        <dbReference type="SAM" id="Phobius"/>
    </source>
</evidence>
<evidence type="ECO:0008006" key="5">
    <source>
        <dbReference type="Google" id="ProtNLM"/>
    </source>
</evidence>
<protein>
    <recommendedName>
        <fullName evidence="5">Tip attachment protein J domain-containing protein</fullName>
    </recommendedName>
</protein>
<accession>A0A2U2BGQ3</accession>
<dbReference type="Gene3D" id="2.60.120.260">
    <property type="entry name" value="Galactose-binding domain-like"/>
    <property type="match status" value="2"/>
</dbReference>
<feature type="region of interest" description="Disordered" evidence="1">
    <location>
        <begin position="1390"/>
        <end position="1410"/>
    </location>
</feature>
<keyword evidence="2" id="KW-0812">Transmembrane</keyword>
<feature type="transmembrane region" description="Helical" evidence="2">
    <location>
        <begin position="85"/>
        <end position="106"/>
    </location>
</feature>
<keyword evidence="2" id="KW-1133">Transmembrane helix</keyword>
<reference evidence="3 4" key="2">
    <citation type="submission" date="2018-05" db="EMBL/GenBank/DDBJ databases">
        <authorList>
            <person name="Lanie J.A."/>
            <person name="Ng W.-L."/>
            <person name="Kazmierczak K.M."/>
            <person name="Andrzejewski T.M."/>
            <person name="Davidsen T.M."/>
            <person name="Wayne K.J."/>
            <person name="Tettelin H."/>
            <person name="Glass J.I."/>
            <person name="Rusch D."/>
            <person name="Podicherti R."/>
            <person name="Tsui H.-C.T."/>
            <person name="Winkler M.E."/>
        </authorList>
    </citation>
    <scope>NUCLEOTIDE SEQUENCE [LARGE SCALE GENOMIC DNA]</scope>
    <source>
        <strain evidence="3 4">YBY</strain>
    </source>
</reference>
<organism evidence="3 4">
    <name type="scientific">Alcaligenes faecalis</name>
    <dbReference type="NCBI Taxonomy" id="511"/>
    <lineage>
        <taxon>Bacteria</taxon>
        <taxon>Pseudomonadati</taxon>
        <taxon>Pseudomonadota</taxon>
        <taxon>Betaproteobacteria</taxon>
        <taxon>Burkholderiales</taxon>
        <taxon>Alcaligenaceae</taxon>
        <taxon>Alcaligenes</taxon>
    </lineage>
</organism>